<proteinExistence type="inferred from homology"/>
<evidence type="ECO:0000256" key="2">
    <source>
        <dbReference type="ARBA" id="ARBA00022553"/>
    </source>
</evidence>
<dbReference type="InterPro" id="IPR007998">
    <property type="entry name" value="DUF719"/>
</dbReference>
<evidence type="ECO:0000256" key="3">
    <source>
        <dbReference type="SAM" id="MobiDB-lite"/>
    </source>
</evidence>
<feature type="compositionally biased region" description="Basic and acidic residues" evidence="3">
    <location>
        <begin position="265"/>
        <end position="282"/>
    </location>
</feature>
<evidence type="ECO:0000313" key="4">
    <source>
        <dbReference type="EMBL" id="KAK4470821.1"/>
    </source>
</evidence>
<gene>
    <name evidence="4" type="ORF">MN116_005650</name>
</gene>
<organism evidence="4 5">
    <name type="scientific">Schistosoma mekongi</name>
    <name type="common">Parasitic worm</name>
    <dbReference type="NCBI Taxonomy" id="38744"/>
    <lineage>
        <taxon>Eukaryota</taxon>
        <taxon>Metazoa</taxon>
        <taxon>Spiralia</taxon>
        <taxon>Lophotrochozoa</taxon>
        <taxon>Platyhelminthes</taxon>
        <taxon>Trematoda</taxon>
        <taxon>Digenea</taxon>
        <taxon>Strigeidida</taxon>
        <taxon>Schistosomatoidea</taxon>
        <taxon>Schistosomatidae</taxon>
        <taxon>Schistosoma</taxon>
    </lineage>
</organism>
<sequence>MSDDSDAYASADESLHASAKADGSTVEYPKSNIGGNLDSNNCSTPNVSSKSQVDGTPLCTKKSHVETARKKVRQKKPKSTPKKCGKVKEAPMNHNSETGLKEETTSVIEDEDKSEKFDQKLPMCYSYKKVEASFESIQSKAEILNLDEVEDSANYQKDVPTNIKEDQDTGKPSQHIYGPDGHSQTDKLTIEQTMPATSSASGDINLTNAVQFHTTMVKPPKIEHLTELEFITSAASNIARGLGDGITSLVGALSDVIQGNLSEDETPKRRAERQSEEECERKAISDAWNSVWNTSWTNDDNVSQNDGWEVNSIDESVDAFESQPENINSSVSKESKHNSSCGEQIPSSTEKRDVEQETSSNNFSWGWSGLSSFSQQLTSSLQATSLNLVQGGVDVLELIGRKTMSVLAENDPGFKYTKKFLRPPNAMDNRPNLSKMLREAYELHTSESNNQKSVREKRGDFTYQLEYYRALLHLESLELVSEQASDQLHTRLDYLTTHNINISEHNNNINHDNLLEAIWTNLNSDEIENDDKYNIDDHRDNDNDDDISDTKIYPTGDSHSSIINKFSAKHSCDHNHAKRDKSDHQRLPENLNHRTVQLWSKIIEVSDCLNLVYSNERFLKATTDIWKSCCIDVSEQLSTEEIYFQSISSLAQFTSAYLEYLHKFSECIIVRIHKSDIDFVELSKILSYFFRLSVEAQVCLCQEFIKNIKSLREQKSMNLVVEQAEDSPVITNQLSTSQYVSNLLLECSNAGNYLKNAANLLIPVIQLACLNHIYPSTLLTTNR</sequence>
<dbReference type="Pfam" id="PF05334">
    <property type="entry name" value="DUF719"/>
    <property type="match status" value="1"/>
</dbReference>
<evidence type="ECO:0000313" key="5">
    <source>
        <dbReference type="Proteomes" id="UP001292079"/>
    </source>
</evidence>
<dbReference type="AlphaFoldDB" id="A0AAE1ZB64"/>
<feature type="region of interest" description="Disordered" evidence="3">
    <location>
        <begin position="318"/>
        <end position="357"/>
    </location>
</feature>
<feature type="region of interest" description="Disordered" evidence="3">
    <location>
        <begin position="155"/>
        <end position="185"/>
    </location>
</feature>
<keyword evidence="5" id="KW-1185">Reference proteome</keyword>
<evidence type="ECO:0008006" key="6">
    <source>
        <dbReference type="Google" id="ProtNLM"/>
    </source>
</evidence>
<protein>
    <recommendedName>
        <fullName evidence="6">Protein FAM114A2</fullName>
    </recommendedName>
</protein>
<reference evidence="4" key="2">
    <citation type="journal article" date="2023" name="Infect Dis Poverty">
        <title>Chromosome-scale genome of the human blood fluke Schistosoma mekongi and its implications for public health.</title>
        <authorList>
            <person name="Zhou M."/>
            <person name="Xu L."/>
            <person name="Xu D."/>
            <person name="Chen W."/>
            <person name="Khan J."/>
            <person name="Hu Y."/>
            <person name="Huang H."/>
            <person name="Wei H."/>
            <person name="Zhang Y."/>
            <person name="Chusongsang P."/>
            <person name="Tanasarnprasert K."/>
            <person name="Hu X."/>
            <person name="Limpanont Y."/>
            <person name="Lv Z."/>
        </authorList>
    </citation>
    <scope>NUCLEOTIDE SEQUENCE</scope>
    <source>
        <strain evidence="4">LV_2022a</strain>
    </source>
</reference>
<dbReference type="Proteomes" id="UP001292079">
    <property type="component" value="Unassembled WGS sequence"/>
</dbReference>
<reference evidence="4" key="1">
    <citation type="submission" date="2022-04" db="EMBL/GenBank/DDBJ databases">
        <authorList>
            <person name="Xu L."/>
            <person name="Lv Z."/>
        </authorList>
    </citation>
    <scope>NUCLEOTIDE SEQUENCE</scope>
    <source>
        <strain evidence="4">LV_2022a</strain>
    </source>
</reference>
<name>A0AAE1ZB64_SCHME</name>
<comment type="similarity">
    <text evidence="1">Belongs to the FAM114 family.</text>
</comment>
<dbReference type="EMBL" id="JALJAT010000004">
    <property type="protein sequence ID" value="KAK4470821.1"/>
    <property type="molecule type" value="Genomic_DNA"/>
</dbReference>
<evidence type="ECO:0000256" key="1">
    <source>
        <dbReference type="ARBA" id="ARBA00006903"/>
    </source>
</evidence>
<keyword evidence="2" id="KW-0597">Phosphoprotein</keyword>
<comment type="caution">
    <text evidence="4">The sequence shown here is derived from an EMBL/GenBank/DDBJ whole genome shotgun (WGS) entry which is preliminary data.</text>
</comment>
<dbReference type="PANTHER" id="PTHR12842">
    <property type="entry name" value="FI01459P"/>
    <property type="match status" value="1"/>
</dbReference>
<feature type="region of interest" description="Disordered" evidence="3">
    <location>
        <begin position="1"/>
        <end position="112"/>
    </location>
</feature>
<feature type="compositionally biased region" description="Polar residues" evidence="3">
    <location>
        <begin position="33"/>
        <end position="54"/>
    </location>
</feature>
<accession>A0AAE1ZB64</accession>
<dbReference type="PANTHER" id="PTHR12842:SF6">
    <property type="entry name" value="FI01459P"/>
    <property type="match status" value="1"/>
</dbReference>
<feature type="compositionally biased region" description="Basic residues" evidence="3">
    <location>
        <begin position="70"/>
        <end position="85"/>
    </location>
</feature>
<feature type="region of interest" description="Disordered" evidence="3">
    <location>
        <begin position="261"/>
        <end position="282"/>
    </location>
</feature>